<evidence type="ECO:0000259" key="3">
    <source>
        <dbReference type="PROSITE" id="PS50089"/>
    </source>
</evidence>
<dbReference type="Proteomes" id="UP001215712">
    <property type="component" value="Unassembled WGS sequence"/>
</dbReference>
<evidence type="ECO:0000313" key="5">
    <source>
        <dbReference type="Proteomes" id="UP001215712"/>
    </source>
</evidence>
<keyword evidence="5" id="KW-1185">Reference proteome</keyword>
<dbReference type="AlphaFoldDB" id="A0AAD6HXT4"/>
<evidence type="ECO:0000256" key="2">
    <source>
        <dbReference type="SAM" id="MobiDB-lite"/>
    </source>
</evidence>
<dbReference type="GO" id="GO:0008270">
    <property type="term" value="F:zinc ion binding"/>
    <property type="evidence" value="ECO:0007669"/>
    <property type="project" value="UniProtKB-KW"/>
</dbReference>
<feature type="compositionally biased region" description="Polar residues" evidence="2">
    <location>
        <begin position="175"/>
        <end position="191"/>
    </location>
</feature>
<dbReference type="PROSITE" id="PS50089">
    <property type="entry name" value="ZF_RING_2"/>
    <property type="match status" value="1"/>
</dbReference>
<dbReference type="Gene3D" id="3.30.40.10">
    <property type="entry name" value="Zinc/RING finger domain, C3HC4 (zinc finger)"/>
    <property type="match status" value="1"/>
</dbReference>
<feature type="domain" description="RING-type" evidence="3">
    <location>
        <begin position="267"/>
        <end position="337"/>
    </location>
</feature>
<accession>A0AAD6HXT4</accession>
<keyword evidence="1" id="KW-0862">Zinc</keyword>
<sequence>MPSPGSYVTSPSFASLSEIIKLEPENEPWCAGFAPSQGRRCHARTNARGRNAAMILLNEGTKDLRAGRSIDELLEDLAPHVLCTRFHQSQATSLANRWKQQVRTYLHSQPALAQSTRTERHLPQSTVPQSIEPSPERLASFPPQIRLPSRVEPASYPSYRPSNIVTPPVYLNGGNTRQTFIPSTTRNTGSRGVNPEDLDQRTLRRHSSVSSHPAVVAVPRPAQVQVSRQTRAVSAPIAVARVTDNTEDQESQIETSQVRRREVEGECGICLCDLQPSHRAVRHEESESSARRNHNNEAELSGDMLVWCKATCGVNFHKQCIDQWLQTAHAPTCPTCRSEWKH</sequence>
<feature type="compositionally biased region" description="Polar residues" evidence="2">
    <location>
        <begin position="123"/>
        <end position="132"/>
    </location>
</feature>
<reference evidence="4" key="1">
    <citation type="journal article" date="2023" name="IMA Fungus">
        <title>Comparative genomic study of the Penicillium genus elucidates a diverse pangenome and 15 lateral gene transfer events.</title>
        <authorList>
            <person name="Petersen C."/>
            <person name="Sorensen T."/>
            <person name="Nielsen M.R."/>
            <person name="Sondergaard T.E."/>
            <person name="Sorensen J.L."/>
            <person name="Fitzpatrick D.A."/>
            <person name="Frisvad J.C."/>
            <person name="Nielsen K.L."/>
        </authorList>
    </citation>
    <scope>NUCLEOTIDE SEQUENCE</scope>
    <source>
        <strain evidence="4">IBT 17514</strain>
    </source>
</reference>
<dbReference type="InterPro" id="IPR001841">
    <property type="entry name" value="Znf_RING"/>
</dbReference>
<keyword evidence="1" id="KW-0479">Metal-binding</keyword>
<dbReference type="GO" id="GO:0061630">
    <property type="term" value="F:ubiquitin protein ligase activity"/>
    <property type="evidence" value="ECO:0007669"/>
    <property type="project" value="InterPro"/>
</dbReference>
<dbReference type="PANTHER" id="PTHR21540">
    <property type="entry name" value="RING FINGER AND SWIM DOMAIN-CONTAINING PROTEIN 2"/>
    <property type="match status" value="1"/>
</dbReference>
<feature type="region of interest" description="Disordered" evidence="2">
    <location>
        <begin position="110"/>
        <end position="138"/>
    </location>
</feature>
<dbReference type="EMBL" id="JAQJAN010000001">
    <property type="protein sequence ID" value="KAJ5741036.1"/>
    <property type="molecule type" value="Genomic_DNA"/>
</dbReference>
<dbReference type="PANTHER" id="PTHR21540:SF0">
    <property type="entry name" value="PHD FAMILY PROTEIN"/>
    <property type="match status" value="1"/>
</dbReference>
<name>A0AAD6HXT4_9EURO</name>
<dbReference type="Pfam" id="PF13639">
    <property type="entry name" value="zf-RING_2"/>
    <property type="match status" value="1"/>
</dbReference>
<feature type="region of interest" description="Disordered" evidence="2">
    <location>
        <begin position="175"/>
        <end position="196"/>
    </location>
</feature>
<protein>
    <recommendedName>
        <fullName evidence="3">RING-type domain-containing protein</fullName>
    </recommendedName>
</protein>
<dbReference type="InterPro" id="IPR013083">
    <property type="entry name" value="Znf_RING/FYVE/PHD"/>
</dbReference>
<gene>
    <name evidence="4" type="ORF">N7493_000908</name>
</gene>
<proteinExistence type="predicted"/>
<reference evidence="4" key="2">
    <citation type="submission" date="2023-01" db="EMBL/GenBank/DDBJ databases">
        <authorList>
            <person name="Petersen C."/>
        </authorList>
    </citation>
    <scope>NUCLEOTIDE SEQUENCE</scope>
    <source>
        <strain evidence="4">IBT 17514</strain>
    </source>
</reference>
<comment type="caution">
    <text evidence="4">The sequence shown here is derived from an EMBL/GenBank/DDBJ whole genome shotgun (WGS) entry which is preliminary data.</text>
</comment>
<dbReference type="InterPro" id="IPR039903">
    <property type="entry name" value="Zswim2"/>
</dbReference>
<dbReference type="SUPFAM" id="SSF57850">
    <property type="entry name" value="RING/U-box"/>
    <property type="match status" value="1"/>
</dbReference>
<organism evidence="4 5">
    <name type="scientific">Penicillium malachiteum</name>
    <dbReference type="NCBI Taxonomy" id="1324776"/>
    <lineage>
        <taxon>Eukaryota</taxon>
        <taxon>Fungi</taxon>
        <taxon>Dikarya</taxon>
        <taxon>Ascomycota</taxon>
        <taxon>Pezizomycotina</taxon>
        <taxon>Eurotiomycetes</taxon>
        <taxon>Eurotiomycetidae</taxon>
        <taxon>Eurotiales</taxon>
        <taxon>Aspergillaceae</taxon>
        <taxon>Penicillium</taxon>
    </lineage>
</organism>
<evidence type="ECO:0000256" key="1">
    <source>
        <dbReference type="PROSITE-ProRule" id="PRU00175"/>
    </source>
</evidence>
<evidence type="ECO:0000313" key="4">
    <source>
        <dbReference type="EMBL" id="KAJ5741036.1"/>
    </source>
</evidence>
<keyword evidence="1" id="KW-0863">Zinc-finger</keyword>